<dbReference type="AlphaFoldDB" id="A0A3E0TZ49"/>
<comment type="caution">
    <text evidence="1">The sequence shown here is derived from an EMBL/GenBank/DDBJ whole genome shotgun (WGS) entry which is preliminary data.</text>
</comment>
<name>A0A3E0TZ49_9GAMM</name>
<protein>
    <submittedName>
        <fullName evidence="1">Uncharacterized protein</fullName>
    </submittedName>
</protein>
<gene>
    <name evidence="1" type="ORF">DXX94_02380</name>
</gene>
<keyword evidence="2" id="KW-1185">Reference proteome</keyword>
<accession>A0A3E0TZ49</accession>
<evidence type="ECO:0000313" key="1">
    <source>
        <dbReference type="EMBL" id="REL29653.1"/>
    </source>
</evidence>
<proteinExistence type="predicted"/>
<evidence type="ECO:0000313" key="2">
    <source>
        <dbReference type="Proteomes" id="UP000256899"/>
    </source>
</evidence>
<dbReference type="Proteomes" id="UP000256899">
    <property type="component" value="Unassembled WGS sequence"/>
</dbReference>
<dbReference type="EMBL" id="QUOT01000001">
    <property type="protein sequence ID" value="REL29653.1"/>
    <property type="molecule type" value="Genomic_DNA"/>
</dbReference>
<organism evidence="1 2">
    <name type="scientific">Thalassotalea euphylliae</name>
    <dbReference type="NCBI Taxonomy" id="1655234"/>
    <lineage>
        <taxon>Bacteria</taxon>
        <taxon>Pseudomonadati</taxon>
        <taxon>Pseudomonadota</taxon>
        <taxon>Gammaproteobacteria</taxon>
        <taxon>Alteromonadales</taxon>
        <taxon>Colwelliaceae</taxon>
        <taxon>Thalassotalea</taxon>
    </lineage>
</organism>
<reference evidence="2" key="1">
    <citation type="submission" date="2018-08" db="EMBL/GenBank/DDBJ databases">
        <title>Thalassotalea euphylliae genome.</title>
        <authorList>
            <person name="Summers S."/>
            <person name="Rice S.A."/>
            <person name="Freckelton M.L."/>
            <person name="Nedved B.T."/>
            <person name="Hadfield M.G."/>
        </authorList>
    </citation>
    <scope>NUCLEOTIDE SEQUENCE [LARGE SCALE GENOMIC DNA]</scope>
    <source>
        <strain evidence="2">H3</strain>
    </source>
</reference>
<sequence length="70" mass="7929">MAKCPLPESFAAELESNFYVATQNEEIIGLGALSYKEKKIYAELVHMSLVFKPCLISRPLFQIIISMLLH</sequence>